<comment type="caution">
    <text evidence="5">The sequence shown here is derived from an EMBL/GenBank/DDBJ whole genome shotgun (WGS) entry which is preliminary data.</text>
</comment>
<dbReference type="Pfam" id="PF13865">
    <property type="entry name" value="FoP_duplication"/>
    <property type="match status" value="1"/>
</dbReference>
<dbReference type="PANTHER" id="PTHR19965">
    <property type="entry name" value="RNA AND EXPORT FACTOR BINDING PROTEIN"/>
    <property type="match status" value="1"/>
</dbReference>
<dbReference type="PROSITE" id="PS50102">
    <property type="entry name" value="RRM"/>
    <property type="match status" value="1"/>
</dbReference>
<protein>
    <recommendedName>
        <fullName evidence="4">RRM domain-containing protein</fullName>
    </recommendedName>
</protein>
<dbReference type="GO" id="GO:0003729">
    <property type="term" value="F:mRNA binding"/>
    <property type="evidence" value="ECO:0007669"/>
    <property type="project" value="TreeGrafter"/>
</dbReference>
<feature type="compositionally biased region" description="Low complexity" evidence="3">
    <location>
        <begin position="16"/>
        <end position="36"/>
    </location>
</feature>
<dbReference type="Pfam" id="PF00076">
    <property type="entry name" value="RRM_1"/>
    <property type="match status" value="1"/>
</dbReference>
<accession>A0A922FXJ4</accession>
<proteinExistence type="predicted"/>
<dbReference type="SMART" id="SM00360">
    <property type="entry name" value="RRM"/>
    <property type="match status" value="1"/>
</dbReference>
<feature type="domain" description="RRM" evidence="4">
    <location>
        <begin position="81"/>
        <end position="158"/>
    </location>
</feature>
<dbReference type="GO" id="GO:0005634">
    <property type="term" value="C:nucleus"/>
    <property type="evidence" value="ECO:0007669"/>
    <property type="project" value="TreeGrafter"/>
</dbReference>
<dbReference type="CDD" id="cd12680">
    <property type="entry name" value="RRM_THOC4"/>
    <property type="match status" value="1"/>
</dbReference>
<evidence type="ECO:0000256" key="3">
    <source>
        <dbReference type="SAM" id="MobiDB-lite"/>
    </source>
</evidence>
<dbReference type="SMART" id="SM01218">
    <property type="entry name" value="FoP_duplication"/>
    <property type="match status" value="1"/>
</dbReference>
<dbReference type="InterPro" id="IPR051229">
    <property type="entry name" value="ALYREF_mRNA_export"/>
</dbReference>
<keyword evidence="1 2" id="KW-0694">RNA-binding</keyword>
<dbReference type="PANTHER" id="PTHR19965:SF35">
    <property type="entry name" value="RNA ANNEALING PROTEIN YRA1"/>
    <property type="match status" value="1"/>
</dbReference>
<evidence type="ECO:0000313" key="5">
    <source>
        <dbReference type="EMBL" id="KAG6728597.1"/>
    </source>
</evidence>
<dbReference type="GO" id="GO:0006406">
    <property type="term" value="P:mRNA export from nucleus"/>
    <property type="evidence" value="ECO:0007669"/>
    <property type="project" value="TreeGrafter"/>
</dbReference>
<evidence type="ECO:0000256" key="2">
    <source>
        <dbReference type="PROSITE-ProRule" id="PRU00176"/>
    </source>
</evidence>
<dbReference type="EMBL" id="CM031826">
    <property type="protein sequence ID" value="KAG6728597.1"/>
    <property type="molecule type" value="Genomic_DNA"/>
</dbReference>
<organism evidence="5 6">
    <name type="scientific">Carya illinoinensis</name>
    <name type="common">Pecan</name>
    <dbReference type="NCBI Taxonomy" id="32201"/>
    <lineage>
        <taxon>Eukaryota</taxon>
        <taxon>Viridiplantae</taxon>
        <taxon>Streptophyta</taxon>
        <taxon>Embryophyta</taxon>
        <taxon>Tracheophyta</taxon>
        <taxon>Spermatophyta</taxon>
        <taxon>Magnoliopsida</taxon>
        <taxon>eudicotyledons</taxon>
        <taxon>Gunneridae</taxon>
        <taxon>Pentapetalae</taxon>
        <taxon>rosids</taxon>
        <taxon>fabids</taxon>
        <taxon>Fagales</taxon>
        <taxon>Juglandaceae</taxon>
        <taxon>Carya</taxon>
    </lineage>
</organism>
<reference evidence="5" key="1">
    <citation type="submission" date="2021-01" db="EMBL/GenBank/DDBJ databases">
        <authorList>
            <person name="Lovell J.T."/>
            <person name="Bentley N."/>
            <person name="Bhattarai G."/>
            <person name="Jenkins J.W."/>
            <person name="Sreedasyam A."/>
            <person name="Alarcon Y."/>
            <person name="Bock C."/>
            <person name="Boston L."/>
            <person name="Carlson J."/>
            <person name="Cervantes K."/>
            <person name="Clermont K."/>
            <person name="Krom N."/>
            <person name="Kubenka K."/>
            <person name="Mamidi S."/>
            <person name="Mattison C."/>
            <person name="Monteros M."/>
            <person name="Pisani C."/>
            <person name="Plott C."/>
            <person name="Rajasekar S."/>
            <person name="Rhein H.S."/>
            <person name="Rohla C."/>
            <person name="Song M."/>
            <person name="Hilaire R.S."/>
            <person name="Shu S."/>
            <person name="Wells L."/>
            <person name="Wang X."/>
            <person name="Webber J."/>
            <person name="Heerema R.J."/>
            <person name="Klein P."/>
            <person name="Conner P."/>
            <person name="Grauke L."/>
            <person name="Grimwood J."/>
            <person name="Schmutz J."/>
            <person name="Randall J.J."/>
        </authorList>
    </citation>
    <scope>NUCLEOTIDE SEQUENCE</scope>
    <source>
        <tissue evidence="5">Leaf</tissue>
    </source>
</reference>
<evidence type="ECO:0000256" key="1">
    <source>
        <dbReference type="ARBA" id="ARBA00022884"/>
    </source>
</evidence>
<dbReference type="InterPro" id="IPR000504">
    <property type="entry name" value="RRM_dom"/>
</dbReference>
<feature type="region of interest" description="Disordered" evidence="3">
    <location>
        <begin position="16"/>
        <end position="41"/>
    </location>
</feature>
<dbReference type="InterPro" id="IPR025715">
    <property type="entry name" value="FoP_C"/>
</dbReference>
<dbReference type="Proteomes" id="UP000811246">
    <property type="component" value="Chromosome 2"/>
</dbReference>
<evidence type="ECO:0000259" key="4">
    <source>
        <dbReference type="PROSITE" id="PS50102"/>
    </source>
</evidence>
<gene>
    <name evidence="5" type="ORF">I3842_02G179600</name>
</gene>
<name>A0A922FXJ4_CARIL</name>
<evidence type="ECO:0000313" key="6">
    <source>
        <dbReference type="Proteomes" id="UP000811246"/>
    </source>
</evidence>
<sequence>MSNKLDMSLDDVIMNSRRSGGYNGNSRGRGRASGLGPDRRFANRTVPRMAPYYTPQPMQVVDSIFQQQLVLGGGSNTEEGTKLYISNLDYDVSSEDLQVLFSEVGDLKRYSIHYDRSGRSKGTAEVVFLRQFDAVAAIKRYNNVELDGKPMKIELVGVNLVTPAIVPPSTSSILGKPIGVFRSGQGRAGHGGWVQGGGSFFGHGPARGSTQGKGHVEKLTAEDLDADLEKYRLETLQTN</sequence>
<dbReference type="AlphaFoldDB" id="A0A922FXJ4"/>